<feature type="compositionally biased region" description="Polar residues" evidence="1">
    <location>
        <begin position="12"/>
        <end position="27"/>
    </location>
</feature>
<sequence>MNLNCKTDDMTGHSSPLDQVSAQSPASTDPLHRSNFKNFLYY</sequence>
<feature type="compositionally biased region" description="Basic and acidic residues" evidence="1">
    <location>
        <begin position="1"/>
        <end position="11"/>
    </location>
</feature>
<dbReference type="AlphaFoldDB" id="A0A2P2JDX1"/>
<protein>
    <submittedName>
        <fullName evidence="2">Uncharacterized protein</fullName>
    </submittedName>
</protein>
<feature type="region of interest" description="Disordered" evidence="1">
    <location>
        <begin position="1"/>
        <end position="32"/>
    </location>
</feature>
<proteinExistence type="predicted"/>
<reference evidence="2" key="1">
    <citation type="submission" date="2018-02" db="EMBL/GenBank/DDBJ databases">
        <title>Rhizophora mucronata_Transcriptome.</title>
        <authorList>
            <person name="Meera S.P."/>
            <person name="Sreeshan A."/>
            <person name="Augustine A."/>
        </authorList>
    </citation>
    <scope>NUCLEOTIDE SEQUENCE</scope>
    <source>
        <tissue evidence="2">Leaf</tissue>
    </source>
</reference>
<accession>A0A2P2JDX1</accession>
<dbReference type="EMBL" id="GGEC01011182">
    <property type="protein sequence ID" value="MBW91665.1"/>
    <property type="molecule type" value="Transcribed_RNA"/>
</dbReference>
<evidence type="ECO:0000256" key="1">
    <source>
        <dbReference type="SAM" id="MobiDB-lite"/>
    </source>
</evidence>
<name>A0A2P2JDX1_RHIMU</name>
<evidence type="ECO:0000313" key="2">
    <source>
        <dbReference type="EMBL" id="MBW91665.1"/>
    </source>
</evidence>
<organism evidence="2">
    <name type="scientific">Rhizophora mucronata</name>
    <name type="common">Asiatic mangrove</name>
    <dbReference type="NCBI Taxonomy" id="61149"/>
    <lineage>
        <taxon>Eukaryota</taxon>
        <taxon>Viridiplantae</taxon>
        <taxon>Streptophyta</taxon>
        <taxon>Embryophyta</taxon>
        <taxon>Tracheophyta</taxon>
        <taxon>Spermatophyta</taxon>
        <taxon>Magnoliopsida</taxon>
        <taxon>eudicotyledons</taxon>
        <taxon>Gunneridae</taxon>
        <taxon>Pentapetalae</taxon>
        <taxon>rosids</taxon>
        <taxon>fabids</taxon>
        <taxon>Malpighiales</taxon>
        <taxon>Rhizophoraceae</taxon>
        <taxon>Rhizophora</taxon>
    </lineage>
</organism>